<feature type="transmembrane region" description="Helical" evidence="8">
    <location>
        <begin position="409"/>
        <end position="428"/>
    </location>
</feature>
<keyword evidence="4 8" id="KW-0812">Transmembrane</keyword>
<dbReference type="GO" id="GO:0016020">
    <property type="term" value="C:membrane"/>
    <property type="evidence" value="ECO:0007669"/>
    <property type="project" value="UniProtKB-SubCell"/>
</dbReference>
<evidence type="ECO:0000259" key="9">
    <source>
        <dbReference type="PROSITE" id="PS50850"/>
    </source>
</evidence>
<name>A0A1B8GU36_9PEZI</name>
<dbReference type="GO" id="GO:0005351">
    <property type="term" value="F:carbohydrate:proton symporter activity"/>
    <property type="evidence" value="ECO:0007669"/>
    <property type="project" value="TreeGrafter"/>
</dbReference>
<feature type="transmembrane region" description="Helical" evidence="8">
    <location>
        <begin position="172"/>
        <end position="191"/>
    </location>
</feature>
<evidence type="ECO:0000256" key="3">
    <source>
        <dbReference type="ARBA" id="ARBA00022448"/>
    </source>
</evidence>
<dbReference type="OrthoDB" id="4142200at2759"/>
<feature type="transmembrane region" description="Helical" evidence="8">
    <location>
        <begin position="81"/>
        <end position="100"/>
    </location>
</feature>
<reference evidence="11" key="2">
    <citation type="journal article" date="2018" name="Nat. Commun.">
        <title>Extreme sensitivity to ultraviolet light in the fungal pathogen causing white-nose syndrome of bats.</title>
        <authorList>
            <person name="Palmer J.M."/>
            <person name="Drees K.P."/>
            <person name="Foster J.T."/>
            <person name="Lindner D.L."/>
        </authorList>
    </citation>
    <scope>NUCLEOTIDE SEQUENCE [LARGE SCALE GENOMIC DNA]</scope>
    <source>
        <strain evidence="11">UAMH 10579</strain>
    </source>
</reference>
<sequence>MAKFRLSNLYVISALATIGGLIQGFDVSSMSAIIGTEKYKTYFNHPNSVLQGGITASMAGGSMLGSMFSSITSDRIGRRDTMFIACLVWLVGSSVMAAVQNVAMLIVARIINGFAVGMLTSQGPVFIAEISPSNLRGRLISLQQWMITWGILIMYFVSYGTSFVHGTASFRLPWALQMIPALVLLVFLPMMPRSPRWLASKDRWEEATEVLARLHAGGNQLDPLVIAEVNQIREAIRMEAEFSSVSWGEVFKRHNIVRTTCAIFSHVWSQYTGTNAMMFYIVYIFQMAGLTGNNALISASIQYIINVVMTLPALLYMDRWPRRKVMMSGSFILAVLLFTEAAIMAKYGEPVPGGLNGVPTVTWVVRNKKASRAIIACSYLFIATYAPTWGPVGWVYPPEIIPLYIRGKTVSLATFFNWAMNFSLTFFTPPAFQHIQWKTFLIFGTLCCCAIVHVFLLFPETCGKTLEEMDDIFNESIWAFKQKGSGNKLERDVQAAAEMLKGKDYARSQDAVEATGSVDQKV</sequence>
<protein>
    <recommendedName>
        <fullName evidence="9">Major facilitator superfamily (MFS) profile domain-containing protein</fullName>
    </recommendedName>
</protein>
<evidence type="ECO:0000256" key="7">
    <source>
        <dbReference type="RuleBase" id="RU003346"/>
    </source>
</evidence>
<dbReference type="InterPro" id="IPR036259">
    <property type="entry name" value="MFS_trans_sf"/>
</dbReference>
<dbReference type="SUPFAM" id="SSF103473">
    <property type="entry name" value="MFS general substrate transporter"/>
    <property type="match status" value="1"/>
</dbReference>
<accession>A0A1B8GU36</accession>
<dbReference type="InterPro" id="IPR003663">
    <property type="entry name" value="Sugar/inositol_transpt"/>
</dbReference>
<proteinExistence type="inferred from homology"/>
<dbReference type="PRINTS" id="PR00171">
    <property type="entry name" value="SUGRTRNSPORT"/>
</dbReference>
<dbReference type="Gene3D" id="1.20.1250.20">
    <property type="entry name" value="MFS general substrate transporter like domains"/>
    <property type="match status" value="1"/>
</dbReference>
<dbReference type="InterPro" id="IPR050360">
    <property type="entry name" value="MFS_Sugar_Transporters"/>
</dbReference>
<dbReference type="EMBL" id="KV460213">
    <property type="protein sequence ID" value="OBT99354.1"/>
    <property type="molecule type" value="Genomic_DNA"/>
</dbReference>
<evidence type="ECO:0000256" key="4">
    <source>
        <dbReference type="ARBA" id="ARBA00022692"/>
    </source>
</evidence>
<organism evidence="10 11">
    <name type="scientific">Pseudogymnoascus verrucosus</name>
    <dbReference type="NCBI Taxonomy" id="342668"/>
    <lineage>
        <taxon>Eukaryota</taxon>
        <taxon>Fungi</taxon>
        <taxon>Dikarya</taxon>
        <taxon>Ascomycota</taxon>
        <taxon>Pezizomycotina</taxon>
        <taxon>Leotiomycetes</taxon>
        <taxon>Thelebolales</taxon>
        <taxon>Thelebolaceae</taxon>
        <taxon>Pseudogymnoascus</taxon>
    </lineage>
</organism>
<feature type="transmembrane region" description="Helical" evidence="8">
    <location>
        <begin position="261"/>
        <end position="283"/>
    </location>
</feature>
<feature type="transmembrane region" description="Helical" evidence="8">
    <location>
        <begin position="295"/>
        <end position="317"/>
    </location>
</feature>
<dbReference type="RefSeq" id="XP_018133087.1">
    <property type="nucleotide sequence ID" value="XM_018272257.2"/>
</dbReference>
<dbReference type="FunFam" id="1.20.1250.20:FF:000026">
    <property type="entry name" value="MFS quinate transporter QutD"/>
    <property type="match status" value="1"/>
</dbReference>
<evidence type="ECO:0000256" key="6">
    <source>
        <dbReference type="ARBA" id="ARBA00023136"/>
    </source>
</evidence>
<dbReference type="PROSITE" id="PS00217">
    <property type="entry name" value="SUGAR_TRANSPORT_2"/>
    <property type="match status" value="1"/>
</dbReference>
<evidence type="ECO:0000256" key="5">
    <source>
        <dbReference type="ARBA" id="ARBA00022989"/>
    </source>
</evidence>
<evidence type="ECO:0000256" key="2">
    <source>
        <dbReference type="ARBA" id="ARBA00010992"/>
    </source>
</evidence>
<evidence type="ECO:0000313" key="10">
    <source>
        <dbReference type="EMBL" id="OBT99354.1"/>
    </source>
</evidence>
<dbReference type="Pfam" id="PF00083">
    <property type="entry name" value="Sugar_tr"/>
    <property type="match status" value="1"/>
</dbReference>
<keyword evidence="3 7" id="KW-0813">Transport</keyword>
<dbReference type="InterPro" id="IPR005829">
    <property type="entry name" value="Sugar_transporter_CS"/>
</dbReference>
<feature type="transmembrane region" description="Helical" evidence="8">
    <location>
        <begin position="373"/>
        <end position="397"/>
    </location>
</feature>
<dbReference type="PROSITE" id="PS50850">
    <property type="entry name" value="MFS"/>
    <property type="match status" value="1"/>
</dbReference>
<dbReference type="InterPro" id="IPR020846">
    <property type="entry name" value="MFS_dom"/>
</dbReference>
<keyword evidence="11" id="KW-1185">Reference proteome</keyword>
<gene>
    <name evidence="10" type="ORF">VE01_02752</name>
</gene>
<dbReference type="CDD" id="cd17356">
    <property type="entry name" value="MFS_HXT"/>
    <property type="match status" value="1"/>
</dbReference>
<feature type="transmembrane region" description="Helical" evidence="8">
    <location>
        <begin position="48"/>
        <end position="69"/>
    </location>
</feature>
<dbReference type="Proteomes" id="UP000091956">
    <property type="component" value="Unassembled WGS sequence"/>
</dbReference>
<dbReference type="GeneID" id="28836138"/>
<dbReference type="InterPro" id="IPR005828">
    <property type="entry name" value="MFS_sugar_transport-like"/>
</dbReference>
<dbReference type="PANTHER" id="PTHR48022:SF7">
    <property type="entry name" value="MAJOR FACILITATOR SUPERFAMILY (MFS) PROFILE DOMAIN-CONTAINING PROTEIN-RELATED"/>
    <property type="match status" value="1"/>
</dbReference>
<feature type="domain" description="Major facilitator superfamily (MFS) profile" evidence="9">
    <location>
        <begin position="12"/>
        <end position="462"/>
    </location>
</feature>
<comment type="subcellular location">
    <subcellularLocation>
        <location evidence="1">Membrane</location>
        <topology evidence="1">Multi-pass membrane protein</topology>
    </subcellularLocation>
</comment>
<dbReference type="PANTHER" id="PTHR48022">
    <property type="entry name" value="PLASTIDIC GLUCOSE TRANSPORTER 4"/>
    <property type="match status" value="1"/>
</dbReference>
<keyword evidence="5 8" id="KW-1133">Transmembrane helix</keyword>
<keyword evidence="6 8" id="KW-0472">Membrane</keyword>
<dbReference type="AlphaFoldDB" id="A0A1B8GU36"/>
<feature type="transmembrane region" description="Helical" evidence="8">
    <location>
        <begin position="139"/>
        <end position="160"/>
    </location>
</feature>
<evidence type="ECO:0000256" key="1">
    <source>
        <dbReference type="ARBA" id="ARBA00004141"/>
    </source>
</evidence>
<feature type="transmembrane region" description="Helical" evidence="8">
    <location>
        <begin position="440"/>
        <end position="459"/>
    </location>
</feature>
<evidence type="ECO:0000256" key="8">
    <source>
        <dbReference type="SAM" id="Phobius"/>
    </source>
</evidence>
<reference evidence="10 11" key="1">
    <citation type="submission" date="2016-03" db="EMBL/GenBank/DDBJ databases">
        <title>Comparative genomics of Pseudogymnoascus destructans, the fungus causing white-nose syndrome of bats.</title>
        <authorList>
            <person name="Palmer J.M."/>
            <person name="Drees K.P."/>
            <person name="Foster J.T."/>
            <person name="Lindner D.L."/>
        </authorList>
    </citation>
    <scope>NUCLEOTIDE SEQUENCE [LARGE SCALE GENOMIC DNA]</scope>
    <source>
        <strain evidence="10 11">UAMH 10579</strain>
    </source>
</reference>
<feature type="transmembrane region" description="Helical" evidence="8">
    <location>
        <begin position="106"/>
        <end position="127"/>
    </location>
</feature>
<comment type="similarity">
    <text evidence="2 7">Belongs to the major facilitator superfamily. Sugar transporter (TC 2.A.1.1) family.</text>
</comment>
<dbReference type="NCBIfam" id="TIGR00879">
    <property type="entry name" value="SP"/>
    <property type="match status" value="1"/>
</dbReference>
<dbReference type="PROSITE" id="PS00216">
    <property type="entry name" value="SUGAR_TRANSPORT_1"/>
    <property type="match status" value="1"/>
</dbReference>
<evidence type="ECO:0000313" key="11">
    <source>
        <dbReference type="Proteomes" id="UP000091956"/>
    </source>
</evidence>